<dbReference type="Gene3D" id="3.40.640.10">
    <property type="entry name" value="Type I PLP-dependent aspartate aminotransferase-like (Major domain)"/>
    <property type="match status" value="1"/>
</dbReference>
<evidence type="ECO:0000256" key="1">
    <source>
        <dbReference type="ARBA" id="ARBA00001933"/>
    </source>
</evidence>
<dbReference type="EMBL" id="CP029803">
    <property type="protein sequence ID" value="AWT58954.1"/>
    <property type="molecule type" value="Genomic_DNA"/>
</dbReference>
<dbReference type="PANTHER" id="PTHR43713">
    <property type="entry name" value="GLUTAMATE-1-SEMIALDEHYDE 2,1-AMINOMUTASE"/>
    <property type="match status" value="1"/>
</dbReference>
<sequence>MPKEPSIVSMEDLIARYVDGNPLSQEMAGRAKRSLPGGNTRTGVHIDPFPIYIERGEGPYLIDIDGHRLIDFVNNNTALILGHAHPTVVESLQKQIGRGTAFSRPTPLEVEMAELLKERVPSLERIRFCSSGSEAVLNALRASRAFTNRRKIAKFEGAYHGVDAHAMISYVPQLGPDLGSSEHPHSVPSSAGLPPNTAEEVIVLPFNDIEACTKIIEDHAHELAAVIVDPISTGAGLALPEDGFLTHLREITERNGILLVFDEIISFRTAPGGAQELFGVRPDLTTLGKTVAGGTAGSVMGGRADIMELYNPTSGKPKIPHSGTYNAWPIAMVAGLTTLRLLTPQVYETLGASAQRIGIELNAAFEETGIAARVVVAGSLFRIHFSSSIPRNYREAAVGNKLMHKWLFFWLLNHGINWSEHGNISLAMPDTYVDLFISTVKESLPHFREIQ</sequence>
<dbReference type="Pfam" id="PF00202">
    <property type="entry name" value="Aminotran_3"/>
    <property type="match status" value="1"/>
</dbReference>
<comment type="similarity">
    <text evidence="3">Belongs to the class-III pyridoxal-phosphate-dependent aminotransferase family.</text>
</comment>
<evidence type="ECO:0000256" key="3">
    <source>
        <dbReference type="RuleBase" id="RU003560"/>
    </source>
</evidence>
<protein>
    <submittedName>
        <fullName evidence="4">Beta-phenylalanine transaminase</fullName>
        <ecNumber evidence="4">2.6.1.-</ecNumber>
    </submittedName>
</protein>
<organism evidence="4 5">
    <name type="scientific">Candidatus Moanibacter tarae</name>
    <dbReference type="NCBI Taxonomy" id="2200854"/>
    <lineage>
        <taxon>Bacteria</taxon>
        <taxon>Pseudomonadati</taxon>
        <taxon>Verrucomicrobiota</taxon>
        <taxon>Opitutia</taxon>
        <taxon>Puniceicoccales</taxon>
        <taxon>Puniceicoccales incertae sedis</taxon>
        <taxon>Candidatus Moanibacter</taxon>
    </lineage>
</organism>
<dbReference type="Gene3D" id="3.90.1150.10">
    <property type="entry name" value="Aspartate Aminotransferase, domain 1"/>
    <property type="match status" value="1"/>
</dbReference>
<proteinExistence type="inferred from homology"/>
<keyword evidence="4" id="KW-0032">Aminotransferase</keyword>
<dbReference type="GO" id="GO:0030170">
    <property type="term" value="F:pyridoxal phosphate binding"/>
    <property type="evidence" value="ECO:0007669"/>
    <property type="project" value="InterPro"/>
</dbReference>
<dbReference type="SUPFAM" id="SSF53383">
    <property type="entry name" value="PLP-dependent transferases"/>
    <property type="match status" value="1"/>
</dbReference>
<reference evidence="4 5" key="1">
    <citation type="submission" date="2018-06" db="EMBL/GenBank/DDBJ databases">
        <title>Draft Genome Sequence of a Novel Marine Bacterium Related to the Verrucomicrobia.</title>
        <authorList>
            <person name="Vosseberg J."/>
            <person name="Martijn J."/>
            <person name="Ettema T.J.G."/>
        </authorList>
    </citation>
    <scope>NUCLEOTIDE SEQUENCE [LARGE SCALE GENOMIC DNA]</scope>
    <source>
        <strain evidence="4">TARA_B100001123</strain>
    </source>
</reference>
<dbReference type="EC" id="2.6.1.-" evidence="4"/>
<dbReference type="InterPro" id="IPR015421">
    <property type="entry name" value="PyrdxlP-dep_Trfase_major"/>
</dbReference>
<keyword evidence="2 3" id="KW-0663">Pyridoxal phosphate</keyword>
<dbReference type="InterPro" id="IPR015424">
    <property type="entry name" value="PyrdxlP-dep_Trfase"/>
</dbReference>
<evidence type="ECO:0000256" key="2">
    <source>
        <dbReference type="ARBA" id="ARBA00022898"/>
    </source>
</evidence>
<accession>A0A2Z4AFX2</accession>
<dbReference type="PANTHER" id="PTHR43713:SF3">
    <property type="entry name" value="GLUTAMATE-1-SEMIALDEHYDE 2,1-AMINOMUTASE 1, CHLOROPLASTIC-RELATED"/>
    <property type="match status" value="1"/>
</dbReference>
<name>A0A2Z4AFX2_9BACT</name>
<evidence type="ECO:0000313" key="4">
    <source>
        <dbReference type="EMBL" id="AWT58954.1"/>
    </source>
</evidence>
<dbReference type="AlphaFoldDB" id="A0A2Z4AFX2"/>
<dbReference type="InterPro" id="IPR015422">
    <property type="entry name" value="PyrdxlP-dep_Trfase_small"/>
</dbReference>
<dbReference type="InterPro" id="IPR005814">
    <property type="entry name" value="Aminotrans_3"/>
</dbReference>
<dbReference type="CDD" id="cd00610">
    <property type="entry name" value="OAT_like"/>
    <property type="match status" value="1"/>
</dbReference>
<keyword evidence="4" id="KW-0808">Transferase</keyword>
<dbReference type="GO" id="GO:0008483">
    <property type="term" value="F:transaminase activity"/>
    <property type="evidence" value="ECO:0007669"/>
    <property type="project" value="UniProtKB-KW"/>
</dbReference>
<comment type="cofactor">
    <cofactor evidence="1">
        <name>pyridoxal 5'-phosphate</name>
        <dbReference type="ChEBI" id="CHEBI:597326"/>
    </cofactor>
</comment>
<evidence type="ECO:0000313" key="5">
    <source>
        <dbReference type="Proteomes" id="UP000247465"/>
    </source>
</evidence>
<dbReference type="KEGG" id="mtar:DF168_00126"/>
<dbReference type="Proteomes" id="UP000247465">
    <property type="component" value="Chromosome"/>
</dbReference>
<gene>
    <name evidence="4" type="ORF">DF168_00126</name>
</gene>